<protein>
    <submittedName>
        <fullName evidence="7">MBL fold metallo-hydrolase</fullName>
    </submittedName>
</protein>
<dbReference type="InterPro" id="IPR001279">
    <property type="entry name" value="Metallo-B-lactamas"/>
</dbReference>
<evidence type="ECO:0000256" key="1">
    <source>
        <dbReference type="ARBA" id="ARBA00001947"/>
    </source>
</evidence>
<reference evidence="7" key="2">
    <citation type="journal article" date="2022" name="BMC Genomics">
        <title>Comparative genome analysis of mycobacteria focusing on tRNA and non-coding RNA.</title>
        <authorList>
            <person name="Behra P.R.K."/>
            <person name="Pettersson B.M.F."/>
            <person name="Ramesh M."/>
            <person name="Das S."/>
            <person name="Dasgupta S."/>
            <person name="Kirsebom L.A."/>
        </authorList>
    </citation>
    <scope>NUCLEOTIDE SEQUENCE</scope>
    <source>
        <strain evidence="7">DSM 45406</strain>
    </source>
</reference>
<dbReference type="EMBL" id="CP092427">
    <property type="protein sequence ID" value="ULP36080.1"/>
    <property type="molecule type" value="Genomic_DNA"/>
</dbReference>
<keyword evidence="9" id="KW-1185">Reference proteome</keyword>
<comment type="similarity">
    <text evidence="2">Belongs to the metallo-beta-lactamase superfamily.</text>
</comment>
<keyword evidence="3" id="KW-0479">Metal-binding</keyword>
<dbReference type="EMBL" id="JACKRN010000799">
    <property type="protein sequence ID" value="MCV7073075.1"/>
    <property type="molecule type" value="Genomic_DNA"/>
</dbReference>
<sequence>MKVHHLNCGTMRPWGAGTLVCHVLLVESADGLVLVDTGFGTLDCRRPARFGRFRRYFFRPSFDAAEAAIHQVEALGYHRDDVRHIITTHFDADHIGGLADFPDAQVHVTAAEIREAMGSRAMPDRIRFRSDQWAHGPRIVEHDIDGEPWRGFAAARELSAIGPGFVLLSLPGHTRGHACVAVDAGHRWILHAGDAFFQCGTLEDDPRVPALTAFETAVAVDRKQVADNHSRLAELYRRRDPDMMIVCSHDPALFERARATATP</sequence>
<dbReference type="PANTHER" id="PTHR42978">
    <property type="entry name" value="QUORUM-QUENCHING LACTONASE YTNP-RELATED-RELATED"/>
    <property type="match status" value="1"/>
</dbReference>
<dbReference type="SMART" id="SM00849">
    <property type="entry name" value="Lactamase_B"/>
    <property type="match status" value="1"/>
</dbReference>
<dbReference type="AlphaFoldDB" id="A0A9X3BS75"/>
<evidence type="ECO:0000256" key="5">
    <source>
        <dbReference type="ARBA" id="ARBA00022833"/>
    </source>
</evidence>
<evidence type="ECO:0000313" key="9">
    <source>
        <dbReference type="Proteomes" id="UP001055159"/>
    </source>
</evidence>
<evidence type="ECO:0000256" key="4">
    <source>
        <dbReference type="ARBA" id="ARBA00022801"/>
    </source>
</evidence>
<dbReference type="InterPro" id="IPR036866">
    <property type="entry name" value="RibonucZ/Hydroxyglut_hydro"/>
</dbReference>
<dbReference type="GO" id="GO:0046872">
    <property type="term" value="F:metal ion binding"/>
    <property type="evidence" value="ECO:0007669"/>
    <property type="project" value="UniProtKB-KW"/>
</dbReference>
<dbReference type="PANTHER" id="PTHR42978:SF7">
    <property type="entry name" value="METALLO-HYDROLASE RV2300C-RELATED"/>
    <property type="match status" value="1"/>
</dbReference>
<keyword evidence="5" id="KW-0862">Zinc</keyword>
<evidence type="ECO:0000313" key="8">
    <source>
        <dbReference type="EMBL" id="ULP36080.1"/>
    </source>
</evidence>
<gene>
    <name evidence="7" type="ORF">H7H73_24810</name>
    <name evidence="8" type="ORF">MJO55_23100</name>
</gene>
<dbReference type="Pfam" id="PF00753">
    <property type="entry name" value="Lactamase_B"/>
    <property type="match status" value="1"/>
</dbReference>
<dbReference type="SUPFAM" id="SSF56281">
    <property type="entry name" value="Metallo-hydrolase/oxidoreductase"/>
    <property type="match status" value="1"/>
</dbReference>
<evidence type="ECO:0000256" key="2">
    <source>
        <dbReference type="ARBA" id="ARBA00007749"/>
    </source>
</evidence>
<dbReference type="GO" id="GO:0016787">
    <property type="term" value="F:hydrolase activity"/>
    <property type="evidence" value="ECO:0007669"/>
    <property type="project" value="UniProtKB-KW"/>
</dbReference>
<feature type="domain" description="Metallo-beta-lactamase" evidence="6">
    <location>
        <begin position="20"/>
        <end position="249"/>
    </location>
</feature>
<accession>A0A9X3BS75</accession>
<keyword evidence="4" id="KW-0378">Hydrolase</keyword>
<comment type="cofactor">
    <cofactor evidence="1">
        <name>Zn(2+)</name>
        <dbReference type="ChEBI" id="CHEBI:29105"/>
    </cofactor>
</comment>
<dbReference type="Gene3D" id="3.60.15.10">
    <property type="entry name" value="Ribonuclease Z/Hydroxyacylglutathione hydrolase-like"/>
    <property type="match status" value="1"/>
</dbReference>
<evidence type="ECO:0000259" key="6">
    <source>
        <dbReference type="SMART" id="SM00849"/>
    </source>
</evidence>
<evidence type="ECO:0000313" key="7">
    <source>
        <dbReference type="EMBL" id="MCV7073075.1"/>
    </source>
</evidence>
<name>A0A9X3BS75_9MYCO</name>
<dbReference type="InterPro" id="IPR051013">
    <property type="entry name" value="MBL_superfamily_lactonases"/>
</dbReference>
<evidence type="ECO:0000256" key="3">
    <source>
        <dbReference type="ARBA" id="ARBA00022723"/>
    </source>
</evidence>
<reference evidence="7" key="1">
    <citation type="submission" date="2020-07" db="EMBL/GenBank/DDBJ databases">
        <authorList>
            <person name="Pettersson B.M.F."/>
            <person name="Behra P.R.K."/>
            <person name="Ramesh M."/>
            <person name="Das S."/>
            <person name="Dasgupta S."/>
            <person name="Kirsebom L.A."/>
        </authorList>
    </citation>
    <scope>NUCLEOTIDE SEQUENCE</scope>
    <source>
        <strain evidence="7">DSM 45406</strain>
    </source>
</reference>
<dbReference type="RefSeq" id="WP_043412494.1">
    <property type="nucleotide sequence ID" value="NZ_CP092427.2"/>
</dbReference>
<evidence type="ECO:0000313" key="10">
    <source>
        <dbReference type="Proteomes" id="UP001140272"/>
    </source>
</evidence>
<proteinExistence type="inferred from homology"/>
<dbReference type="Proteomes" id="UP001140272">
    <property type="component" value="Unassembled WGS sequence"/>
</dbReference>
<dbReference type="CDD" id="cd07742">
    <property type="entry name" value="metallo-hydrolase-like_MBL-fold"/>
    <property type="match status" value="1"/>
</dbReference>
<dbReference type="Proteomes" id="UP001055159">
    <property type="component" value="Chromosome"/>
</dbReference>
<organism evidence="7 10">
    <name type="scientific">Mycolicibacterium rufum</name>
    <dbReference type="NCBI Taxonomy" id="318424"/>
    <lineage>
        <taxon>Bacteria</taxon>
        <taxon>Bacillati</taxon>
        <taxon>Actinomycetota</taxon>
        <taxon>Actinomycetes</taxon>
        <taxon>Mycobacteriales</taxon>
        <taxon>Mycobacteriaceae</taxon>
        <taxon>Mycolicibacterium</taxon>
    </lineage>
</organism>
<reference evidence="8" key="3">
    <citation type="submission" date="2022-08" db="EMBL/GenBank/DDBJ databases">
        <title>Whole genome sequencing of non-tuberculosis mycobacteria type-strains.</title>
        <authorList>
            <person name="Igarashi Y."/>
            <person name="Osugi A."/>
            <person name="Mitarai S."/>
        </authorList>
    </citation>
    <scope>NUCLEOTIDE SEQUENCE</scope>
    <source>
        <strain evidence="8">JCM 16372</strain>
    </source>
</reference>